<name>A0A1T5JKK6_9MICO</name>
<organism evidence="3 4">
    <name type="scientific">Krasilnikoviella flava</name>
    <dbReference type="NCBI Taxonomy" id="526729"/>
    <lineage>
        <taxon>Bacteria</taxon>
        <taxon>Bacillati</taxon>
        <taxon>Actinomycetota</taxon>
        <taxon>Actinomycetes</taxon>
        <taxon>Micrococcales</taxon>
        <taxon>Promicromonosporaceae</taxon>
        <taxon>Krasilnikoviella</taxon>
    </lineage>
</organism>
<keyword evidence="4" id="KW-1185">Reference proteome</keyword>
<reference evidence="3 4" key="1">
    <citation type="submission" date="2017-02" db="EMBL/GenBank/DDBJ databases">
        <authorList>
            <person name="Peterson S.W."/>
        </authorList>
    </citation>
    <scope>NUCLEOTIDE SEQUENCE [LARGE SCALE GENOMIC DNA]</scope>
    <source>
        <strain evidence="3 4">DSM 21481</strain>
    </source>
</reference>
<dbReference type="EMBL" id="FUZQ01000002">
    <property type="protein sequence ID" value="SKC51762.1"/>
    <property type="molecule type" value="Genomic_DNA"/>
</dbReference>
<protein>
    <submittedName>
        <fullName evidence="3">Uncharacterized protein</fullName>
    </submittedName>
</protein>
<keyword evidence="2" id="KW-1133">Transmembrane helix</keyword>
<feature type="compositionally biased region" description="Basic and acidic residues" evidence="1">
    <location>
        <begin position="22"/>
        <end position="32"/>
    </location>
</feature>
<dbReference type="RefSeq" id="WP_079572902.1">
    <property type="nucleotide sequence ID" value="NZ_FUZQ01000002.1"/>
</dbReference>
<dbReference type="Proteomes" id="UP000189777">
    <property type="component" value="Unassembled WGS sequence"/>
</dbReference>
<keyword evidence="2" id="KW-0812">Transmembrane</keyword>
<accession>A0A1T5JKK6</accession>
<sequence>MNEDAPVDGRVATAPPPPQGPPHDDPTRDDRRYRPGTVVAATLGGMVVGASVVALALSLGDPAPAGDATDTGPGAAAFEAAFDGCGPSDGMELVDDGTTLALDVQGDDDLTGASYTTVDCVLSALKTPARVTELMYSTRALDGRQTDSWDGITASWGYHPDTGLDLLLTVDPTGDQT</sequence>
<proteinExistence type="predicted"/>
<feature type="region of interest" description="Disordered" evidence="1">
    <location>
        <begin position="1"/>
        <end position="32"/>
    </location>
</feature>
<dbReference type="STRING" id="526729.SAMN04324258_1468"/>
<dbReference type="OrthoDB" id="3261230at2"/>
<gene>
    <name evidence="3" type="ORF">SAMN04324258_1468</name>
</gene>
<keyword evidence="2" id="KW-0472">Membrane</keyword>
<evidence type="ECO:0000313" key="3">
    <source>
        <dbReference type="EMBL" id="SKC51762.1"/>
    </source>
</evidence>
<evidence type="ECO:0000256" key="2">
    <source>
        <dbReference type="SAM" id="Phobius"/>
    </source>
</evidence>
<dbReference type="AlphaFoldDB" id="A0A1T5JKK6"/>
<feature type="transmembrane region" description="Helical" evidence="2">
    <location>
        <begin position="38"/>
        <end position="59"/>
    </location>
</feature>
<evidence type="ECO:0000313" key="4">
    <source>
        <dbReference type="Proteomes" id="UP000189777"/>
    </source>
</evidence>
<evidence type="ECO:0000256" key="1">
    <source>
        <dbReference type="SAM" id="MobiDB-lite"/>
    </source>
</evidence>